<dbReference type="EMBL" id="AB383136">
    <property type="protein sequence ID" value="BAH97092.1"/>
    <property type="molecule type" value="mRNA"/>
</dbReference>
<keyword evidence="1 4" id="KW-0732">Signal</keyword>
<dbReference type="HOGENOM" id="CLU_069908_4_2_1"/>
<dbReference type="KEGG" id="bmor:692491"/>
<dbReference type="CTD" id="692491"/>
<dbReference type="InterPro" id="IPR038606">
    <property type="entry name" value="To_sf"/>
</dbReference>
<dbReference type="Proteomes" id="UP000005204">
    <property type="component" value="Unassembled WGS sequence"/>
</dbReference>
<evidence type="ECO:0000256" key="1">
    <source>
        <dbReference type="ARBA" id="ARBA00022729"/>
    </source>
</evidence>
<gene>
    <name evidence="5" type="primary">an0128</name>
    <name evidence="7" type="synonym">692491</name>
    <name evidence="6" type="synonym">an128</name>
</gene>
<evidence type="ECO:0000256" key="2">
    <source>
        <dbReference type="ARBA" id="ARBA00023108"/>
    </source>
</evidence>
<name>Q402D8_BOMMO</name>
<dbReference type="PANTHER" id="PTHR11008">
    <property type="entry name" value="PROTEIN TAKEOUT-LIKE PROTEIN"/>
    <property type="match status" value="1"/>
</dbReference>
<dbReference type="GO" id="GO:0005615">
    <property type="term" value="C:extracellular space"/>
    <property type="evidence" value="ECO:0007669"/>
    <property type="project" value="TreeGrafter"/>
</dbReference>
<sequence length="237" mass="25493">MLTFLCLFALVLGVKSASAPFITPCKVGDSACFVASAQAAVPIVAAGIPDLGIKPLDPLHISVINGNQGGLELTFKDTIVRGLSGCHVEGVKNDPAKKKQAVTIKCSVTLTGDYKLSGKLLVLPIEGEGKYNIKIRDIVIKTANDLVTVTGADGKPHWHIESWKHTYEVKTGAHFQFENLFNGNKVLATPVEEFVNSNWKDVMQEVAPPIVRSIVSEVVAAVDALYKAVPAEELYLQ</sequence>
<dbReference type="EnsemblMetazoa" id="NM_001043480.1">
    <property type="protein sequence ID" value="NP_001036945.1"/>
    <property type="gene ID" value="GeneID_692491"/>
</dbReference>
<keyword evidence="8" id="KW-1185">Reference proteome</keyword>
<reference evidence="8" key="3">
    <citation type="journal article" date="2008" name="Insect Biochem. Mol. Biol.">
        <title>The genome of a lepidopteran model insect, the silkworm Bombyx mori.</title>
        <authorList>
            <consortium name="International Silkworm Genome Consortium"/>
        </authorList>
    </citation>
    <scope>NUCLEOTIDE SEQUENCE [LARGE SCALE GENOMIC DNA]</scope>
    <source>
        <strain evidence="8">p50T</strain>
    </source>
</reference>
<dbReference type="AlphaFoldDB" id="Q402D8"/>
<reference evidence="5" key="2">
    <citation type="journal article" date="2006" name="Insect Mol. Biol.">
        <title>Cloning and expression analysis of takeout/JHBP family genes of silkworm, Bombyx mori.</title>
        <authorList>
            <person name="Saito K."/>
            <person name="Su Z.-H."/>
            <person name="Emi A."/>
            <person name="Mita K."/>
            <person name="Takeda M."/>
            <person name="Fujiwara Y."/>
        </authorList>
    </citation>
    <scope>NUCLEOTIDE SEQUENCE</scope>
    <source>
        <strain evidence="5">Kinshu X Showa</strain>
    </source>
</reference>
<dbReference type="Pfam" id="PF06585">
    <property type="entry name" value="JHBP"/>
    <property type="match status" value="1"/>
</dbReference>
<dbReference type="FunFam" id="3.15.10.30:FF:000001">
    <property type="entry name" value="Takeout-like protein 1"/>
    <property type="match status" value="1"/>
</dbReference>
<dbReference type="SMART" id="SM00700">
    <property type="entry name" value="JHBP"/>
    <property type="match status" value="1"/>
</dbReference>
<dbReference type="SMR" id="Q402D8"/>
<protein>
    <submittedName>
        <fullName evidence="6">Juvenile hormone binding protein</fullName>
    </submittedName>
</protein>
<dbReference type="InterPro" id="IPR010562">
    <property type="entry name" value="Haemolymph_juvenile_hormone-bd"/>
</dbReference>
<evidence type="ECO:0000313" key="5">
    <source>
        <dbReference type="EMBL" id="BAE43410.1"/>
    </source>
</evidence>
<evidence type="ECO:0000256" key="4">
    <source>
        <dbReference type="SAM" id="SignalP"/>
    </source>
</evidence>
<dbReference type="Gene3D" id="3.15.10.30">
    <property type="entry name" value="Haemolymph juvenile hormone binding protein"/>
    <property type="match status" value="1"/>
</dbReference>
<dbReference type="OrthoDB" id="8186595at2759"/>
<feature type="chain" id="PRO_5010843585" evidence="4">
    <location>
        <begin position="17"/>
        <end position="237"/>
    </location>
</feature>
<dbReference type="PANTHER" id="PTHR11008:SF32">
    <property type="entry name" value="CIRCADIAN CLOCK-CONTROLLED PROTEIN DAYWAKE-RELATED"/>
    <property type="match status" value="1"/>
</dbReference>
<evidence type="ECO:0000256" key="3">
    <source>
        <dbReference type="ARBA" id="ARBA00060902"/>
    </source>
</evidence>
<evidence type="ECO:0000313" key="6">
    <source>
        <dbReference type="EMBL" id="BAH97092.1"/>
    </source>
</evidence>
<dbReference type="GO" id="GO:0007623">
    <property type="term" value="P:circadian rhythm"/>
    <property type="evidence" value="ECO:0007669"/>
    <property type="project" value="UniProtKB-ARBA"/>
</dbReference>
<evidence type="ECO:0000313" key="7">
    <source>
        <dbReference type="EnsemblMetazoa" id="NP_001036945.1"/>
    </source>
</evidence>
<reference evidence="6" key="4">
    <citation type="submission" date="2008-02" db="EMBL/GenBank/DDBJ databases">
        <title>Characterization of Juvenile Hormone Binding Protein and Its Related Genes in All Stage Development of Silkworm, Bombyx mori.</title>
        <authorList>
            <person name="Shimomura M."/>
            <person name="Ogura T."/>
            <person name="Tsubota T."/>
            <person name="Nakakura T."/>
            <person name="Shinoda T."/>
            <person name="Shiotsuki T."/>
        </authorList>
    </citation>
    <scope>NUCLEOTIDE SEQUENCE</scope>
    <source>
        <strain evidence="6">C145XN140</strain>
    </source>
</reference>
<reference evidence="5" key="1">
    <citation type="journal article" date="2003" name="Proc. Natl. Acad. Sci. U.S.A.">
        <title>The construction of an EST database for Bombyx mori and its application.</title>
        <authorList>
            <person name="Mita K."/>
            <person name="Morimyo M."/>
            <person name="Okano K."/>
            <person name="Koike Y."/>
            <person name="Nohara J."/>
            <person name="Kawasaki H."/>
            <person name="Kadono K.O."/>
            <person name="Yamamoto K."/>
            <person name="Suzuki M."/>
            <person name="Shimada T."/>
            <person name="Goldsmith M."/>
            <person name="Maeda S."/>
        </authorList>
    </citation>
    <scope>NUCLEOTIDE SEQUENCE</scope>
    <source>
        <strain evidence="6">C145XN140</strain>
        <strain evidence="5">Kinshu X Showa</strain>
    </source>
</reference>
<accession>Q402D8</accession>
<proteinExistence type="evidence at transcript level"/>
<comment type="similarity">
    <text evidence="3">Belongs to the TO family.</text>
</comment>
<organism evidence="5">
    <name type="scientific">Bombyx mori</name>
    <name type="common">Silk moth</name>
    <dbReference type="NCBI Taxonomy" id="7091"/>
    <lineage>
        <taxon>Eukaryota</taxon>
        <taxon>Metazoa</taxon>
        <taxon>Ecdysozoa</taxon>
        <taxon>Arthropoda</taxon>
        <taxon>Hexapoda</taxon>
        <taxon>Insecta</taxon>
        <taxon>Pterygota</taxon>
        <taxon>Neoptera</taxon>
        <taxon>Endopterygota</taxon>
        <taxon>Lepidoptera</taxon>
        <taxon>Glossata</taxon>
        <taxon>Ditrysia</taxon>
        <taxon>Bombycoidea</taxon>
        <taxon>Bombycidae</taxon>
        <taxon>Bombycinae</taxon>
        <taxon>Bombyx</taxon>
    </lineage>
</organism>
<dbReference type="RefSeq" id="NP_001036945.1">
    <property type="nucleotide sequence ID" value="NM_001043480.1"/>
</dbReference>
<dbReference type="GeneID" id="692491"/>
<reference evidence="7" key="5">
    <citation type="submission" date="2022-06" db="UniProtKB">
        <authorList>
            <consortium name="EnsemblMetazoa"/>
        </authorList>
    </citation>
    <scope>IDENTIFICATION</scope>
    <source>
        <strain evidence="7">p50T (Dazao)</strain>
    </source>
</reference>
<evidence type="ECO:0000313" key="8">
    <source>
        <dbReference type="Proteomes" id="UP000005204"/>
    </source>
</evidence>
<feature type="signal peptide" evidence="4">
    <location>
        <begin position="1"/>
        <end position="16"/>
    </location>
</feature>
<dbReference type="EMBL" id="AB196702">
    <property type="protein sequence ID" value="BAE43410.1"/>
    <property type="molecule type" value="mRNA"/>
</dbReference>
<keyword evidence="2" id="KW-0090">Biological rhythms</keyword>